<evidence type="ECO:0000259" key="5">
    <source>
        <dbReference type="Pfam" id="PF01370"/>
    </source>
</evidence>
<keyword evidence="4" id="KW-0456">Lyase</keyword>
<evidence type="ECO:0000256" key="1">
    <source>
        <dbReference type="ARBA" id="ARBA00001911"/>
    </source>
</evidence>
<dbReference type="EMBL" id="JAGGKP010000010">
    <property type="protein sequence ID" value="MBP1938102.1"/>
    <property type="molecule type" value="Genomic_DNA"/>
</dbReference>
<dbReference type="InterPro" id="IPR001509">
    <property type="entry name" value="Epimerase_deHydtase"/>
</dbReference>
<keyword evidence="2" id="KW-0210">Decarboxylase</keyword>
<reference evidence="6 7" key="1">
    <citation type="submission" date="2021-03" db="EMBL/GenBank/DDBJ databases">
        <title>Genomic Encyclopedia of Type Strains, Phase IV (KMG-IV): sequencing the most valuable type-strain genomes for metagenomic binning, comparative biology and taxonomic classification.</title>
        <authorList>
            <person name="Goeker M."/>
        </authorList>
    </citation>
    <scope>NUCLEOTIDE SEQUENCE [LARGE SCALE GENOMIC DNA]</scope>
    <source>
        <strain evidence="6 7">DSM 23491</strain>
    </source>
</reference>
<dbReference type="PANTHER" id="PTHR43078">
    <property type="entry name" value="UDP-GLUCURONIC ACID DECARBOXYLASE-RELATED"/>
    <property type="match status" value="1"/>
</dbReference>
<gene>
    <name evidence="6" type="ORF">J2Z20_003020</name>
</gene>
<dbReference type="Proteomes" id="UP001519273">
    <property type="component" value="Unassembled WGS sequence"/>
</dbReference>
<evidence type="ECO:0000256" key="4">
    <source>
        <dbReference type="ARBA" id="ARBA00023239"/>
    </source>
</evidence>
<feature type="domain" description="NAD-dependent epimerase/dehydratase" evidence="5">
    <location>
        <begin position="3"/>
        <end position="182"/>
    </location>
</feature>
<evidence type="ECO:0000256" key="2">
    <source>
        <dbReference type="ARBA" id="ARBA00022793"/>
    </source>
</evidence>
<evidence type="ECO:0000313" key="7">
    <source>
        <dbReference type="Proteomes" id="UP001519273"/>
    </source>
</evidence>
<accession>A0ABS4H6F4</accession>
<keyword evidence="7" id="KW-1185">Reference proteome</keyword>
<name>A0ABS4H6F4_9BACL</name>
<keyword evidence="3" id="KW-0520">NAD</keyword>
<evidence type="ECO:0000256" key="3">
    <source>
        <dbReference type="ARBA" id="ARBA00023027"/>
    </source>
</evidence>
<sequence length="199" mass="22137">MRIVVTGGAGFIGSHLAQALLGEGHEVCVIDDLSNGNKHFLAGALSNRRFQFVEGSILDRPLLEKLLENTQVVYHLAAVLGVKNTVENPLKVIEGNIDGTRNVLELAWKKQIKVVFTSTSEIYGKNDELPFSEQSDRVLGPPQINRWCYATAKALDEHMCFAYSDKGLPVTIVRLFNTYGPRQLRLSMEVSYPNLSLLH</sequence>
<comment type="caution">
    <text evidence="6">The sequence shown here is derived from an EMBL/GenBank/DDBJ whole genome shotgun (WGS) entry which is preliminary data.</text>
</comment>
<dbReference type="Pfam" id="PF01370">
    <property type="entry name" value="Epimerase"/>
    <property type="match status" value="1"/>
</dbReference>
<proteinExistence type="predicted"/>
<organism evidence="6 7">
    <name type="scientific">Paenibacillus sediminis</name>
    <dbReference type="NCBI Taxonomy" id="664909"/>
    <lineage>
        <taxon>Bacteria</taxon>
        <taxon>Bacillati</taxon>
        <taxon>Bacillota</taxon>
        <taxon>Bacilli</taxon>
        <taxon>Bacillales</taxon>
        <taxon>Paenibacillaceae</taxon>
        <taxon>Paenibacillus</taxon>
    </lineage>
</organism>
<dbReference type="InterPro" id="IPR044516">
    <property type="entry name" value="UXS-like"/>
</dbReference>
<comment type="cofactor">
    <cofactor evidence="1">
        <name>NAD(+)</name>
        <dbReference type="ChEBI" id="CHEBI:57540"/>
    </cofactor>
</comment>
<dbReference type="PANTHER" id="PTHR43078:SF6">
    <property type="entry name" value="UDP-GLUCURONIC ACID DECARBOXYLASE 1"/>
    <property type="match status" value="1"/>
</dbReference>
<evidence type="ECO:0000313" key="6">
    <source>
        <dbReference type="EMBL" id="MBP1938102.1"/>
    </source>
</evidence>
<dbReference type="Gene3D" id="3.40.50.720">
    <property type="entry name" value="NAD(P)-binding Rossmann-like Domain"/>
    <property type="match status" value="1"/>
</dbReference>
<dbReference type="InterPro" id="IPR036291">
    <property type="entry name" value="NAD(P)-bd_dom_sf"/>
</dbReference>
<dbReference type="RefSeq" id="WP_342454320.1">
    <property type="nucleotide sequence ID" value="NZ_CBCRVE010000004.1"/>
</dbReference>
<protein>
    <submittedName>
        <fullName evidence="6">Nucleoside-diphosphate-sugar epimerase</fullName>
    </submittedName>
</protein>
<dbReference type="SUPFAM" id="SSF51735">
    <property type="entry name" value="NAD(P)-binding Rossmann-fold domains"/>
    <property type="match status" value="1"/>
</dbReference>